<accession>A0ABD2PSW6</accession>
<reference evidence="1 2" key="1">
    <citation type="submission" date="2024-11" db="EMBL/GenBank/DDBJ databases">
        <title>Adaptive evolution of stress response genes in parasites aligns with host niche diversity.</title>
        <authorList>
            <person name="Hahn C."/>
            <person name="Resl P."/>
        </authorList>
    </citation>
    <scope>NUCLEOTIDE SEQUENCE [LARGE SCALE GENOMIC DNA]</scope>
    <source>
        <strain evidence="1">EGGRZ-B1_66</strain>
        <tissue evidence="1">Body</tissue>
    </source>
</reference>
<protein>
    <submittedName>
        <fullName evidence="1">Uncharacterized protein</fullName>
    </submittedName>
</protein>
<dbReference type="EMBL" id="JBJKFK010002845">
    <property type="protein sequence ID" value="KAL3310561.1"/>
    <property type="molecule type" value="Genomic_DNA"/>
</dbReference>
<sequence>MQTEGDYQMEAQSRYTRPQMEQAVGALPQIHMKHVSIEAFINRSPKETVRRDCKDKTEQTVDKCMRECGFQTDDEEPIVEELKQTTIQTGTRTSCRDSHCQVAMQVGRQDRAEQTLTPNQCDLMTQTDSPMVLTNCSTGVTIRLEEQQSQQDIGFLETYTQTRIAEMKDVFCEVLLKSRELCNPGISFVYTDARVQSTQVHRASKEESCQVVQQGRPSLDCETMTQLDTREAQLETRNCSTETRQVTEETNQTVQCKPKCSDSHSQVEVAIPETRDGSCHTESEIVPETMDALTYLYESEPVQLETSSRHIDSPSGIMKDRQVQMQVEKSTLEFASQYQPAVLDTITAAVQCEPKCRESYTETSDATQKLMNTSSKYSTQTMNQSLAAGRQRTVVDLAVAAHGFDMIESGTTYTSPKLKFEEVTCQTALPAHHIASSFIYTASCSPEKRHQICQSTPTIRMTEAMVCSGVQDLKDASQQTLEFASQFQLKSRDSHCQTATLPTFEISCETDRDSCQIASSFVYTKVSHLATECVTVNDPGSQFQCPSSTKDESCQVTELAGLREAMCYSYDTMNQVLHAPSTRFTRLSDELLERPTNHSPSERNSTLHTDMFSTESSTTSMDFEWQETDLPLVFDDSLQKEFSTQTDSPSNINLNGIGFQDIITSLNHTEKQGLYKILCQAFDRGSSQDLLLNQFLNELIMHNPDVSENFTSEIGVNVCSLSSNKSQCVTANLLPDNWDNQPKYSDRYKMGIIVECECQTNPLVQHSVSSQSYILVSHVANQTGVKMCDGTVQTVAHAERMADQVQEIDLDCEIEVNLEDLVEQQVSVSYEPVDTALATSFQPSISSDQVKITVNCRQLMYQLTEHVVPSSTLFLTDIASVYNPISRTFLPTEQAIGRGLLKIGDTISYFDRTSKSTISLEHALLLGRVKLNSSKYTVASPDRRTVGLILVERENIVKRSALLDFVIDTETKKKIPARVAMRNGWIKENTHSIQVLDTRTKSYINIEEAIGNGLAQVSEPFDDKQDVILRSLVKLFHVTRVSADGIDFHDLEEAMRLGYFNWQTGKVATGATTWDSLLDSLKKGRAEMVEAVGLSLNDVGRECRDILHKTDLISFDEMSRGDRGGTTERRRYFCYEKHVIQRVTQRYTEEHVFEASESRIYK</sequence>
<proteinExistence type="predicted"/>
<dbReference type="Proteomes" id="UP001626550">
    <property type="component" value="Unassembled WGS sequence"/>
</dbReference>
<name>A0ABD2PSW6_9PLAT</name>
<evidence type="ECO:0000313" key="2">
    <source>
        <dbReference type="Proteomes" id="UP001626550"/>
    </source>
</evidence>
<gene>
    <name evidence="1" type="ORF">Ciccas_010871</name>
</gene>
<comment type="caution">
    <text evidence="1">The sequence shown here is derived from an EMBL/GenBank/DDBJ whole genome shotgun (WGS) entry which is preliminary data.</text>
</comment>
<dbReference type="Gene3D" id="3.90.1290.10">
    <property type="entry name" value="Plakin repeat"/>
    <property type="match status" value="1"/>
</dbReference>
<keyword evidence="2" id="KW-1185">Reference proteome</keyword>
<dbReference type="InterPro" id="IPR035915">
    <property type="entry name" value="Plakin_repeat_sf"/>
</dbReference>
<dbReference type="AlphaFoldDB" id="A0ABD2PSW6"/>
<dbReference type="SUPFAM" id="SSF75399">
    <property type="entry name" value="Plakin repeat"/>
    <property type="match status" value="1"/>
</dbReference>
<organism evidence="1 2">
    <name type="scientific">Cichlidogyrus casuarinus</name>
    <dbReference type="NCBI Taxonomy" id="1844966"/>
    <lineage>
        <taxon>Eukaryota</taxon>
        <taxon>Metazoa</taxon>
        <taxon>Spiralia</taxon>
        <taxon>Lophotrochozoa</taxon>
        <taxon>Platyhelminthes</taxon>
        <taxon>Monogenea</taxon>
        <taxon>Monopisthocotylea</taxon>
        <taxon>Dactylogyridea</taxon>
        <taxon>Ancyrocephalidae</taxon>
        <taxon>Cichlidogyrus</taxon>
    </lineage>
</organism>
<evidence type="ECO:0000313" key="1">
    <source>
        <dbReference type="EMBL" id="KAL3310561.1"/>
    </source>
</evidence>